<sequence length="224" mass="24892">MIDYLLIFAVFPMIFADLDFSLQCQKGYRVTAIRRIKNAYSILGSLSIECEPISEAATTSCDSLTKSPQCNGGIEGCTGNSWLSGFKAYLVENETQATILDPICCSSPSVTIDPISCINDQINMPKRSFSHSIVSDLTYRGVQCWHQYDAESRLVDLIWKVEICGFQSRSVNENLSSCSECKCECGIRQCGDGREPIRVVHKRANRLLDASNCSCDCQCTYKCP</sequence>
<organism evidence="2 3">
    <name type="scientific">Mesorhabditis belari</name>
    <dbReference type="NCBI Taxonomy" id="2138241"/>
    <lineage>
        <taxon>Eukaryota</taxon>
        <taxon>Metazoa</taxon>
        <taxon>Ecdysozoa</taxon>
        <taxon>Nematoda</taxon>
        <taxon>Chromadorea</taxon>
        <taxon>Rhabditida</taxon>
        <taxon>Rhabditina</taxon>
        <taxon>Rhabditomorpha</taxon>
        <taxon>Rhabditoidea</taxon>
        <taxon>Rhabditidae</taxon>
        <taxon>Mesorhabditinae</taxon>
        <taxon>Mesorhabditis</taxon>
    </lineage>
</organism>
<keyword evidence="2" id="KW-1185">Reference proteome</keyword>
<keyword evidence="1" id="KW-0732">Signal</keyword>
<evidence type="ECO:0000313" key="3">
    <source>
        <dbReference type="WBParaSite" id="MBELARI_LOCUS19025"/>
    </source>
</evidence>
<accession>A0AAF3EXX7</accession>
<reference evidence="3" key="1">
    <citation type="submission" date="2024-02" db="UniProtKB">
        <authorList>
            <consortium name="WormBaseParasite"/>
        </authorList>
    </citation>
    <scope>IDENTIFICATION</scope>
</reference>
<protein>
    <submittedName>
        <fullName evidence="3">Uncharacterized protein</fullName>
    </submittedName>
</protein>
<evidence type="ECO:0000313" key="2">
    <source>
        <dbReference type="Proteomes" id="UP000887575"/>
    </source>
</evidence>
<dbReference type="AlphaFoldDB" id="A0AAF3EXX7"/>
<evidence type="ECO:0000256" key="1">
    <source>
        <dbReference type="SAM" id="SignalP"/>
    </source>
</evidence>
<feature type="signal peptide" evidence="1">
    <location>
        <begin position="1"/>
        <end position="16"/>
    </location>
</feature>
<dbReference type="WBParaSite" id="MBELARI_LOCUS19025">
    <property type="protein sequence ID" value="MBELARI_LOCUS19025"/>
    <property type="gene ID" value="MBELARI_LOCUS19025"/>
</dbReference>
<name>A0AAF3EXX7_9BILA</name>
<feature type="chain" id="PRO_5042074800" evidence="1">
    <location>
        <begin position="17"/>
        <end position="224"/>
    </location>
</feature>
<proteinExistence type="predicted"/>
<dbReference type="Proteomes" id="UP000887575">
    <property type="component" value="Unassembled WGS sequence"/>
</dbReference>